<dbReference type="EMBL" id="NBNE01001519">
    <property type="protein sequence ID" value="OWZ13673.1"/>
    <property type="molecule type" value="Genomic_DNA"/>
</dbReference>
<accession>A0A225W7H3</accession>
<organism evidence="2 3">
    <name type="scientific">Phytophthora megakarya</name>
    <dbReference type="NCBI Taxonomy" id="4795"/>
    <lineage>
        <taxon>Eukaryota</taxon>
        <taxon>Sar</taxon>
        <taxon>Stramenopiles</taxon>
        <taxon>Oomycota</taxon>
        <taxon>Peronosporomycetes</taxon>
        <taxon>Peronosporales</taxon>
        <taxon>Peronosporaceae</taxon>
        <taxon>Phytophthora</taxon>
    </lineage>
</organism>
<evidence type="ECO:0000256" key="1">
    <source>
        <dbReference type="SAM" id="SignalP"/>
    </source>
</evidence>
<protein>
    <submittedName>
        <fullName evidence="2">RxLR effector protein</fullName>
    </submittedName>
</protein>
<evidence type="ECO:0000313" key="3">
    <source>
        <dbReference type="Proteomes" id="UP000198211"/>
    </source>
</evidence>
<feature type="chain" id="PRO_5013302342" evidence="1">
    <location>
        <begin position="23"/>
        <end position="165"/>
    </location>
</feature>
<name>A0A225W7H3_9STRA</name>
<reference evidence="3" key="1">
    <citation type="submission" date="2017-03" db="EMBL/GenBank/DDBJ databases">
        <title>Phytopthora megakarya and P. palmivora, two closely related causual agents of cacao black pod achieved similar genome size and gene model numbers by different mechanisms.</title>
        <authorList>
            <person name="Ali S."/>
            <person name="Shao J."/>
            <person name="Larry D.J."/>
            <person name="Kronmiller B."/>
            <person name="Shen D."/>
            <person name="Strem M.D."/>
            <person name="Melnick R.L."/>
            <person name="Guiltinan M.J."/>
            <person name="Tyler B.M."/>
            <person name="Meinhardt L.W."/>
            <person name="Bailey B.A."/>
        </authorList>
    </citation>
    <scope>NUCLEOTIDE SEQUENCE [LARGE SCALE GENOMIC DNA]</scope>
    <source>
        <strain evidence="3">zdho120</strain>
    </source>
</reference>
<dbReference type="AlphaFoldDB" id="A0A225W7H3"/>
<feature type="signal peptide" evidence="1">
    <location>
        <begin position="1"/>
        <end position="22"/>
    </location>
</feature>
<comment type="caution">
    <text evidence="2">The sequence shown here is derived from an EMBL/GenBank/DDBJ whole genome shotgun (WGS) entry which is preliminary data.</text>
</comment>
<gene>
    <name evidence="2" type="ORF">PHMEG_00012961</name>
</gene>
<dbReference type="Proteomes" id="UP000198211">
    <property type="component" value="Unassembled WGS sequence"/>
</dbReference>
<keyword evidence="1" id="KW-0732">Signal</keyword>
<proteinExistence type="predicted"/>
<evidence type="ECO:0000313" key="2">
    <source>
        <dbReference type="EMBL" id="OWZ13673.1"/>
    </source>
</evidence>
<sequence length="165" mass="18732">MMWLKVWTLCVILIAATPLTAGRTSETDLNHPSTTFGAITDHAAVSNRLLRLGNDFKTGVEKSDNMENAGEDRRLSLGIKFIGKDMRSTHQNLYNLVKEFAGTENADKLMALIAESVRFPFLYENGVRPNYFIKRSRLQDDLDLQKLDVSAAKMFTAWMKKHNLH</sequence>
<keyword evidence="3" id="KW-1185">Reference proteome</keyword>